<gene>
    <name evidence="2" type="ORF">BCR32DRAFT_297083</name>
</gene>
<dbReference type="AlphaFoldDB" id="A0A1Y1WPC3"/>
<reference evidence="2 3" key="1">
    <citation type="submission" date="2016-08" db="EMBL/GenBank/DDBJ databases">
        <title>A Parts List for Fungal Cellulosomes Revealed by Comparative Genomics.</title>
        <authorList>
            <consortium name="DOE Joint Genome Institute"/>
            <person name="Haitjema C.H."/>
            <person name="Gilmore S.P."/>
            <person name="Henske J.K."/>
            <person name="Solomon K.V."/>
            <person name="De Groot R."/>
            <person name="Kuo A."/>
            <person name="Mondo S.J."/>
            <person name="Salamov A.A."/>
            <person name="Labutti K."/>
            <person name="Zhao Z."/>
            <person name="Chiniquy J."/>
            <person name="Barry K."/>
            <person name="Brewer H.M."/>
            <person name="Purvine S.O."/>
            <person name="Wright A.T."/>
            <person name="Boxma B."/>
            <person name="Van Alen T."/>
            <person name="Hackstein J.H."/>
            <person name="Baker S.E."/>
            <person name="Grigoriev I.V."/>
            <person name="O'Malley M.A."/>
        </authorList>
    </citation>
    <scope>NUCLEOTIDE SEQUENCE [LARGE SCALE GENOMIC DNA]</scope>
    <source>
        <strain evidence="2 3">S4</strain>
    </source>
</reference>
<evidence type="ECO:0000256" key="1">
    <source>
        <dbReference type="SAM" id="Phobius"/>
    </source>
</evidence>
<feature type="transmembrane region" description="Helical" evidence="1">
    <location>
        <begin position="48"/>
        <end position="69"/>
    </location>
</feature>
<keyword evidence="1" id="KW-0812">Transmembrane</keyword>
<keyword evidence="1" id="KW-1133">Transmembrane helix</keyword>
<feature type="transmembrane region" description="Helical" evidence="1">
    <location>
        <begin position="21"/>
        <end position="42"/>
    </location>
</feature>
<evidence type="ECO:0000313" key="3">
    <source>
        <dbReference type="Proteomes" id="UP000193944"/>
    </source>
</evidence>
<feature type="transmembrane region" description="Helical" evidence="1">
    <location>
        <begin position="127"/>
        <end position="150"/>
    </location>
</feature>
<comment type="caution">
    <text evidence="2">The sequence shown here is derived from an EMBL/GenBank/DDBJ whole genome shotgun (WGS) entry which is preliminary data.</text>
</comment>
<dbReference type="EMBL" id="MCFG01000376">
    <property type="protein sequence ID" value="ORX75138.1"/>
    <property type="molecule type" value="Genomic_DNA"/>
</dbReference>
<organism evidence="2 3">
    <name type="scientific">Anaeromyces robustus</name>
    <dbReference type="NCBI Taxonomy" id="1754192"/>
    <lineage>
        <taxon>Eukaryota</taxon>
        <taxon>Fungi</taxon>
        <taxon>Fungi incertae sedis</taxon>
        <taxon>Chytridiomycota</taxon>
        <taxon>Chytridiomycota incertae sedis</taxon>
        <taxon>Neocallimastigomycetes</taxon>
        <taxon>Neocallimastigales</taxon>
        <taxon>Neocallimastigaceae</taxon>
        <taxon>Anaeromyces</taxon>
    </lineage>
</organism>
<name>A0A1Y1WPC3_9FUNG</name>
<keyword evidence="3" id="KW-1185">Reference proteome</keyword>
<keyword evidence="1" id="KW-0472">Membrane</keyword>
<dbReference type="Proteomes" id="UP000193944">
    <property type="component" value="Unassembled WGS sequence"/>
</dbReference>
<accession>A0A1Y1WPC3</accession>
<feature type="transmembrane region" description="Helical" evidence="1">
    <location>
        <begin position="81"/>
        <end position="107"/>
    </location>
</feature>
<evidence type="ECO:0000313" key="2">
    <source>
        <dbReference type="EMBL" id="ORX75138.1"/>
    </source>
</evidence>
<protein>
    <submittedName>
        <fullName evidence="2">Uncharacterized protein</fullName>
    </submittedName>
</protein>
<proteinExistence type="predicted"/>
<reference evidence="2 3" key="2">
    <citation type="submission" date="2016-08" db="EMBL/GenBank/DDBJ databases">
        <title>Pervasive Adenine N6-methylation of Active Genes in Fungi.</title>
        <authorList>
            <consortium name="DOE Joint Genome Institute"/>
            <person name="Mondo S.J."/>
            <person name="Dannebaum R.O."/>
            <person name="Kuo R.C."/>
            <person name="Labutti K."/>
            <person name="Haridas S."/>
            <person name="Kuo A."/>
            <person name="Salamov A."/>
            <person name="Ahrendt S.R."/>
            <person name="Lipzen A."/>
            <person name="Sullivan W."/>
            <person name="Andreopoulos W.B."/>
            <person name="Clum A."/>
            <person name="Lindquist E."/>
            <person name="Daum C."/>
            <person name="Ramamoorthy G.K."/>
            <person name="Gryganskyi A."/>
            <person name="Culley D."/>
            <person name="Magnuson J.K."/>
            <person name="James T.Y."/>
            <person name="O'Malley M.A."/>
            <person name="Stajich J.E."/>
            <person name="Spatafora J.W."/>
            <person name="Visel A."/>
            <person name="Grigoriev I.V."/>
        </authorList>
    </citation>
    <scope>NUCLEOTIDE SEQUENCE [LARGE SCALE GENOMIC DNA]</scope>
    <source>
        <strain evidence="2 3">S4</strain>
    </source>
</reference>
<sequence>MKFPKYNNCCCMDIGTGVKSFTLFFLIINGLYLLINILRIEYYAQSVIYIYLIEGFLFISQLLFLNGIYKLNKVYIKQFIIVYGIFSIIICGIGILGLIGFTAYYLCEGDNIFLGSSNIKDPTSYDGLTFILIIDVIAFTVYSFNVYYYLCCVSYGNKLIEQIERTETMKNMENNS</sequence>